<accession>A0ACC0M297</accession>
<dbReference type="Proteomes" id="UP001062846">
    <property type="component" value="Chromosome 10"/>
</dbReference>
<proteinExistence type="predicted"/>
<organism evidence="1 2">
    <name type="scientific">Rhododendron molle</name>
    <name type="common">Chinese azalea</name>
    <name type="synonym">Azalea mollis</name>
    <dbReference type="NCBI Taxonomy" id="49168"/>
    <lineage>
        <taxon>Eukaryota</taxon>
        <taxon>Viridiplantae</taxon>
        <taxon>Streptophyta</taxon>
        <taxon>Embryophyta</taxon>
        <taxon>Tracheophyta</taxon>
        <taxon>Spermatophyta</taxon>
        <taxon>Magnoliopsida</taxon>
        <taxon>eudicotyledons</taxon>
        <taxon>Gunneridae</taxon>
        <taxon>Pentapetalae</taxon>
        <taxon>asterids</taxon>
        <taxon>Ericales</taxon>
        <taxon>Ericaceae</taxon>
        <taxon>Ericoideae</taxon>
        <taxon>Rhodoreae</taxon>
        <taxon>Rhododendron</taxon>
    </lineage>
</organism>
<protein>
    <submittedName>
        <fullName evidence="1">Uncharacterized protein</fullName>
    </submittedName>
</protein>
<evidence type="ECO:0000313" key="1">
    <source>
        <dbReference type="EMBL" id="KAI8535075.1"/>
    </source>
</evidence>
<sequence length="72" mass="7698">MVSTESSSSSEESENIIVYSVDRDPSPSNVASSEDCDPPFADGHPRLRWSGRHCRGANQYGGCVAPEGRGRG</sequence>
<evidence type="ECO:0000313" key="2">
    <source>
        <dbReference type="Proteomes" id="UP001062846"/>
    </source>
</evidence>
<reference evidence="1" key="1">
    <citation type="submission" date="2022-02" db="EMBL/GenBank/DDBJ databases">
        <title>Plant Genome Project.</title>
        <authorList>
            <person name="Zhang R.-G."/>
        </authorList>
    </citation>
    <scope>NUCLEOTIDE SEQUENCE</scope>
    <source>
        <strain evidence="1">AT1</strain>
    </source>
</reference>
<comment type="caution">
    <text evidence="1">The sequence shown here is derived from an EMBL/GenBank/DDBJ whole genome shotgun (WGS) entry which is preliminary data.</text>
</comment>
<dbReference type="EMBL" id="CM046397">
    <property type="protein sequence ID" value="KAI8535075.1"/>
    <property type="molecule type" value="Genomic_DNA"/>
</dbReference>
<gene>
    <name evidence="1" type="ORF">RHMOL_Rhmol10G0146900</name>
</gene>
<keyword evidence="2" id="KW-1185">Reference proteome</keyword>
<name>A0ACC0M297_RHOML</name>